<feature type="region of interest" description="Disordered" evidence="1">
    <location>
        <begin position="139"/>
        <end position="174"/>
    </location>
</feature>
<sequence length="174" mass="19344">MSLIDDVYALIQSNRREIGTLIPHIVSEESHRDDLFITLHPVERGATISDHAFKMPATVEMRVGYSNSTAGQEGFVQEVYQEFLDLQFEREPFDVFTGKRAYTNMLIASLQVTTDPRTEEVLSLTVGLREVIIVDTQMTSSKKQADPSRTGSPVEGGQRQLKPSSLSVADGGIR</sequence>
<dbReference type="Proteomes" id="UP000323142">
    <property type="component" value="Unassembled WGS sequence"/>
</dbReference>
<evidence type="ECO:0000259" key="2">
    <source>
        <dbReference type="Pfam" id="PF21821"/>
    </source>
</evidence>
<accession>A0A5B2VGB4</accession>
<name>A0A5B2VGB4_9HYPH</name>
<dbReference type="OrthoDB" id="9814225at2"/>
<evidence type="ECO:0000256" key="1">
    <source>
        <dbReference type="SAM" id="MobiDB-lite"/>
    </source>
</evidence>
<feature type="compositionally biased region" description="Polar residues" evidence="1">
    <location>
        <begin position="139"/>
        <end position="151"/>
    </location>
</feature>
<organism evidence="3 4">
    <name type="scientific">Salinarimonas soli</name>
    <dbReference type="NCBI Taxonomy" id="1638099"/>
    <lineage>
        <taxon>Bacteria</taxon>
        <taxon>Pseudomonadati</taxon>
        <taxon>Pseudomonadota</taxon>
        <taxon>Alphaproteobacteria</taxon>
        <taxon>Hyphomicrobiales</taxon>
        <taxon>Salinarimonadaceae</taxon>
        <taxon>Salinarimonas</taxon>
    </lineage>
</organism>
<evidence type="ECO:0000313" key="3">
    <source>
        <dbReference type="EMBL" id="KAA2237668.1"/>
    </source>
</evidence>
<dbReference type="RefSeq" id="WP_149816612.1">
    <property type="nucleotide sequence ID" value="NZ_VUOA01000018.1"/>
</dbReference>
<dbReference type="InterPro" id="IPR048494">
    <property type="entry name" value="Dit-like_N"/>
</dbReference>
<protein>
    <recommendedName>
        <fullName evidence="2">Dit-like phage tail protein N-terminal domain-containing protein</fullName>
    </recommendedName>
</protein>
<dbReference type="EMBL" id="VUOA01000018">
    <property type="protein sequence ID" value="KAA2237668.1"/>
    <property type="molecule type" value="Genomic_DNA"/>
</dbReference>
<feature type="domain" description="Dit-like phage tail protein N-terminal" evidence="2">
    <location>
        <begin position="25"/>
        <end position="140"/>
    </location>
</feature>
<reference evidence="3 4" key="1">
    <citation type="submission" date="2019-09" db="EMBL/GenBank/DDBJ databases">
        <title>Salinarimonas rosea gen. nov., sp. nov., a new member of the a-2 subgroup of the Proteobacteria.</title>
        <authorList>
            <person name="Liu J."/>
        </authorList>
    </citation>
    <scope>NUCLEOTIDE SEQUENCE [LARGE SCALE GENOMIC DNA]</scope>
    <source>
        <strain evidence="3 4">BN140002</strain>
    </source>
</reference>
<gene>
    <name evidence="3" type="ORF">F0L46_08280</name>
</gene>
<comment type="caution">
    <text evidence="3">The sequence shown here is derived from an EMBL/GenBank/DDBJ whole genome shotgun (WGS) entry which is preliminary data.</text>
</comment>
<dbReference type="Pfam" id="PF21821">
    <property type="entry name" value="Dit_like"/>
    <property type="match status" value="1"/>
</dbReference>
<evidence type="ECO:0000313" key="4">
    <source>
        <dbReference type="Proteomes" id="UP000323142"/>
    </source>
</evidence>
<reference evidence="3 4" key="2">
    <citation type="submission" date="2019-09" db="EMBL/GenBank/DDBJ databases">
        <authorList>
            <person name="Jin C."/>
        </authorList>
    </citation>
    <scope>NUCLEOTIDE SEQUENCE [LARGE SCALE GENOMIC DNA]</scope>
    <source>
        <strain evidence="3 4">BN140002</strain>
    </source>
</reference>
<dbReference type="AlphaFoldDB" id="A0A5B2VGB4"/>
<proteinExistence type="predicted"/>
<keyword evidence="4" id="KW-1185">Reference proteome</keyword>